<comment type="caution">
    <text evidence="2">The sequence shown here is derived from an EMBL/GenBank/DDBJ whole genome shotgun (WGS) entry which is preliminary data.</text>
</comment>
<sequence>KRSSRDGSCLRRHRTLSVPLPPISQSIPPPPTSQVYLHHLHHLGRGALDVEGRLGELRRGSCLMDNNGMSPSFEDMAWALLQIFLRVAWSNMHERNLHRLELFKVGRCQDLADGSESWVDEESRRRYTMTQLMAPFSDVDAKSHTPATPKEAFISVMGKDRADRVRCADSGETLSTWYKSTTMSGSSEQEKIMQEQLKVQEEKLKAQAEEMTQIREKITRLENIATKVDEMSTLLSQI</sequence>
<keyword evidence="1" id="KW-0175">Coiled coil</keyword>
<gene>
    <name evidence="2" type="ORF">Taro_043878</name>
</gene>
<dbReference type="EMBL" id="NMUH01004834">
    <property type="protein sequence ID" value="MQM10978.1"/>
    <property type="molecule type" value="Genomic_DNA"/>
</dbReference>
<feature type="non-terminal residue" evidence="2">
    <location>
        <position position="238"/>
    </location>
</feature>
<protein>
    <submittedName>
        <fullName evidence="2">Uncharacterized protein</fullName>
    </submittedName>
</protein>
<feature type="non-terminal residue" evidence="2">
    <location>
        <position position="1"/>
    </location>
</feature>
<dbReference type="Proteomes" id="UP000652761">
    <property type="component" value="Unassembled WGS sequence"/>
</dbReference>
<accession>A0A843WWV4</accession>
<dbReference type="AlphaFoldDB" id="A0A843WWV4"/>
<feature type="coiled-coil region" evidence="1">
    <location>
        <begin position="190"/>
        <end position="224"/>
    </location>
</feature>
<evidence type="ECO:0000313" key="3">
    <source>
        <dbReference type="Proteomes" id="UP000652761"/>
    </source>
</evidence>
<reference evidence="2" key="1">
    <citation type="submission" date="2017-07" db="EMBL/GenBank/DDBJ databases">
        <title>Taro Niue Genome Assembly and Annotation.</title>
        <authorList>
            <person name="Atibalentja N."/>
            <person name="Keating K."/>
            <person name="Fields C.J."/>
        </authorList>
    </citation>
    <scope>NUCLEOTIDE SEQUENCE</scope>
    <source>
        <strain evidence="2">Niue_2</strain>
        <tissue evidence="2">Leaf</tissue>
    </source>
</reference>
<proteinExistence type="predicted"/>
<keyword evidence="3" id="KW-1185">Reference proteome</keyword>
<evidence type="ECO:0000313" key="2">
    <source>
        <dbReference type="EMBL" id="MQM10978.1"/>
    </source>
</evidence>
<name>A0A843WWV4_COLES</name>
<evidence type="ECO:0000256" key="1">
    <source>
        <dbReference type="SAM" id="Coils"/>
    </source>
</evidence>
<organism evidence="2 3">
    <name type="scientific">Colocasia esculenta</name>
    <name type="common">Wild taro</name>
    <name type="synonym">Arum esculentum</name>
    <dbReference type="NCBI Taxonomy" id="4460"/>
    <lineage>
        <taxon>Eukaryota</taxon>
        <taxon>Viridiplantae</taxon>
        <taxon>Streptophyta</taxon>
        <taxon>Embryophyta</taxon>
        <taxon>Tracheophyta</taxon>
        <taxon>Spermatophyta</taxon>
        <taxon>Magnoliopsida</taxon>
        <taxon>Liliopsida</taxon>
        <taxon>Araceae</taxon>
        <taxon>Aroideae</taxon>
        <taxon>Colocasieae</taxon>
        <taxon>Colocasia</taxon>
    </lineage>
</organism>